<protein>
    <recommendedName>
        <fullName evidence="3">DUF1269 domain-containing protein</fullName>
    </recommendedName>
</protein>
<evidence type="ECO:0008006" key="3">
    <source>
        <dbReference type="Google" id="ProtNLM"/>
    </source>
</evidence>
<accession>A0ABY2M4M9</accession>
<reference evidence="2" key="1">
    <citation type="journal article" date="2019" name="PLoS Negl. Trop. Dis.">
        <title>Revisiting the worldwide diversity of Leptospira species in the environment.</title>
        <authorList>
            <person name="Vincent A.T."/>
            <person name="Schiettekatte O."/>
            <person name="Bourhy P."/>
            <person name="Veyrier F.J."/>
            <person name="Picardeau M."/>
        </authorList>
    </citation>
    <scope>NUCLEOTIDE SEQUENCE [LARGE SCALE GENOMIC DNA]</scope>
    <source>
        <strain evidence="2">201800272</strain>
    </source>
</reference>
<proteinExistence type="predicted"/>
<dbReference type="EMBL" id="RQFU01000010">
    <property type="protein sequence ID" value="TGL22425.1"/>
    <property type="molecule type" value="Genomic_DNA"/>
</dbReference>
<evidence type="ECO:0000313" key="2">
    <source>
        <dbReference type="Proteomes" id="UP000298200"/>
    </source>
</evidence>
<evidence type="ECO:0000313" key="1">
    <source>
        <dbReference type="EMBL" id="TGL22425.1"/>
    </source>
</evidence>
<dbReference type="RefSeq" id="WP_135634476.1">
    <property type="nucleotide sequence ID" value="NZ_RQFU01000010.1"/>
</dbReference>
<comment type="caution">
    <text evidence="1">The sequence shown here is derived from an EMBL/GenBank/DDBJ whole genome shotgun (WGS) entry which is preliminary data.</text>
</comment>
<sequence length="153" mass="17793">MWLWIILILVIVLILIFFAFGNYVQTSIPLVEGSLVDVDENLTKLIAKNDYDSFLVIQVSQVDEFVQFKYSEEDGLLIDFPLVTDNQKSKTDQILLFCKREELEYEFLNDEEDQQIDIFPKGNKVQLVQIVKSILTEIFGVSEGTKIYFQLQL</sequence>
<keyword evidence="2" id="KW-1185">Reference proteome</keyword>
<organism evidence="1 2">
    <name type="scientific">Leptospira yanagawae</name>
    <dbReference type="NCBI Taxonomy" id="293069"/>
    <lineage>
        <taxon>Bacteria</taxon>
        <taxon>Pseudomonadati</taxon>
        <taxon>Spirochaetota</taxon>
        <taxon>Spirochaetia</taxon>
        <taxon>Leptospirales</taxon>
        <taxon>Leptospiraceae</taxon>
        <taxon>Leptospira</taxon>
    </lineage>
</organism>
<dbReference type="Proteomes" id="UP000298200">
    <property type="component" value="Unassembled WGS sequence"/>
</dbReference>
<gene>
    <name evidence="1" type="ORF">EHQ46_06855</name>
</gene>
<name>A0ABY2M4M9_9LEPT</name>